<sequence length="1120" mass="119320">MTTRPIPRGILSTFTRHRTLSNLLLAVMIVAGLAAATRIRAQFFPDVIISEVTVTTTWSGAGAEDVDRAIVQTLEPALLSIDGVTDVTSLSSEGRARITLEFEPGVDLQQATDDVQAAVDAIRTLPDDADDPQVRRGAWRDRVTDVVITGPVGVAQLGRFADEFTARLFAAGITRTTIQGLASPEIMVEIPSIALIRHDVTMADIATAIAARVQSAPAGDVGSGAARVRTGIEARDPDAIRAIVLRQAADGTTLTIGDVADVRASAPDRGRATFIGPNPAMTVRVDRNDTGDAIKMQAEVQDVVDELAPLMPAGTKIELVRARAEYISGRLNLLLDNALMGLGLVVILLFLFLNVRTALWVALGIPVSLMAALAVMYGFGLTLNMISLFALIITLGIVVDDAIVVGEHADFRARHLGESPVEAAENAASRMAMPVIASTLTTVIAFAGLVTIGGRFGALIADIPFTVIAVLLASLVECFLILPNHMAHALRAAKDAAWYDWPSRQTNRGLQWLIRTTIRPLVAIIIRARMATIALAVLLLASQAALFISGDLKFRFFNSPEQSSISGNFAMLPGATRRDTLAMMRELQRATDTVNARYVAEHGATPTTLVLAEIGGGSGRGLSSADTKDADLLGGLSIELIDQDDRPYTTAAYLSDLQDEVQNHPLLEELSFRGGRFGPGGDALSVDMSGAEATVLKAAAESLKTTMAAFPEVSALEDSLSYDKDELVLSLTPQGQALGFDTQTLGRALRDRLNGIEAATFPDGPRSAAIRVELPASELTADFLDSTQLRAAPGVYVPLGDIVTVTRQSGFSTIRRENGLRIVTVSGDVAEDDPARAAEVQRALTAEILPKLEQDFGITTRQSGLAEQEREFLGDAGLGFLLCLLGIYMVLAWVFASWTRPVVVMVVIPFGLIGAIYGHHAWGVPMSLFSIVGMIGMTGIIINDSIVLVSTIDEYAKKRGLYPAIIDAVADRLRPVFLTTATTVLGLAPLLYERSSQAEFLRPTVITLVYGLGFGMFLVLLLVPAVLAVQADFGRQIRALRRGLRATAAPRARAMLWGALALILAWFAVTLGWFTATGTALGPMPTTAAAQFGLFMAGVLGILLATIALSLLAPRFGASR</sequence>
<dbReference type="GO" id="GO:0005886">
    <property type="term" value="C:plasma membrane"/>
    <property type="evidence" value="ECO:0007669"/>
    <property type="project" value="TreeGrafter"/>
</dbReference>
<keyword evidence="1" id="KW-0812">Transmembrane</keyword>
<feature type="transmembrane region" description="Helical" evidence="1">
    <location>
        <begin position="1054"/>
        <end position="1076"/>
    </location>
</feature>
<dbReference type="PRINTS" id="PR00702">
    <property type="entry name" value="ACRIFLAVINRP"/>
</dbReference>
<dbReference type="PANTHER" id="PTHR32063:SF33">
    <property type="entry name" value="RND SUPERFAMILY EFFLUX PUMP PERMEASE COMPONENT"/>
    <property type="match status" value="1"/>
</dbReference>
<feature type="transmembrane region" description="Helical" evidence="1">
    <location>
        <begin position="333"/>
        <end position="353"/>
    </location>
</feature>
<evidence type="ECO:0000313" key="2">
    <source>
        <dbReference type="EMBL" id="SEN26643.1"/>
    </source>
</evidence>
<dbReference type="Pfam" id="PF00873">
    <property type="entry name" value="ACR_tran"/>
    <property type="match status" value="1"/>
</dbReference>
<feature type="transmembrane region" description="Helical" evidence="1">
    <location>
        <begin position="360"/>
        <end position="379"/>
    </location>
</feature>
<dbReference type="RefSeq" id="WP_050518378.1">
    <property type="nucleotide sequence ID" value="NZ_FOCO01000010.1"/>
</dbReference>
<feature type="transmembrane region" description="Helical" evidence="1">
    <location>
        <begin position="435"/>
        <end position="457"/>
    </location>
</feature>
<name>A0A1H8F4E8_9RHOB</name>
<dbReference type="AlphaFoldDB" id="A0A1H8F4E8"/>
<dbReference type="Gene3D" id="1.20.1640.10">
    <property type="entry name" value="Multidrug efflux transporter AcrB transmembrane domain"/>
    <property type="match status" value="2"/>
</dbReference>
<feature type="transmembrane region" description="Helical" evidence="1">
    <location>
        <begin position="973"/>
        <end position="992"/>
    </location>
</feature>
<feature type="transmembrane region" description="Helical" evidence="1">
    <location>
        <begin position="463"/>
        <end position="482"/>
    </location>
</feature>
<dbReference type="OrthoDB" id="174266at2"/>
<evidence type="ECO:0000313" key="3">
    <source>
        <dbReference type="Proteomes" id="UP000183002"/>
    </source>
</evidence>
<accession>A0A1H8F4E8</accession>
<feature type="transmembrane region" description="Helical" evidence="1">
    <location>
        <begin position="1012"/>
        <end position="1033"/>
    </location>
</feature>
<proteinExistence type="predicted"/>
<dbReference type="SUPFAM" id="SSF82714">
    <property type="entry name" value="Multidrug efflux transporter AcrB TolC docking domain, DN and DC subdomains"/>
    <property type="match status" value="2"/>
</dbReference>
<dbReference type="PANTHER" id="PTHR32063">
    <property type="match status" value="1"/>
</dbReference>
<dbReference type="SUPFAM" id="SSF82866">
    <property type="entry name" value="Multidrug efflux transporter AcrB transmembrane domain"/>
    <property type="match status" value="2"/>
</dbReference>
<dbReference type="InterPro" id="IPR027463">
    <property type="entry name" value="AcrB_DN_DC_subdom"/>
</dbReference>
<organism evidence="2 3">
    <name type="scientific">Pseudorhodobacter antarcticus</name>
    <dbReference type="NCBI Taxonomy" id="1077947"/>
    <lineage>
        <taxon>Bacteria</taxon>
        <taxon>Pseudomonadati</taxon>
        <taxon>Pseudomonadota</taxon>
        <taxon>Alphaproteobacteria</taxon>
        <taxon>Rhodobacterales</taxon>
        <taxon>Paracoccaceae</taxon>
        <taxon>Pseudorhodobacter</taxon>
    </lineage>
</organism>
<reference evidence="2 3" key="1">
    <citation type="submission" date="2016-10" db="EMBL/GenBank/DDBJ databases">
        <authorList>
            <person name="de Groot N.N."/>
        </authorList>
    </citation>
    <scope>NUCLEOTIDE SEQUENCE [LARGE SCALE GENOMIC DNA]</scope>
    <source>
        <strain evidence="2 3">CGMCC 1.10836</strain>
    </source>
</reference>
<dbReference type="Proteomes" id="UP000183002">
    <property type="component" value="Unassembled WGS sequence"/>
</dbReference>
<dbReference type="Gene3D" id="3.30.70.1430">
    <property type="entry name" value="Multidrug efflux transporter AcrB pore domain"/>
    <property type="match status" value="2"/>
</dbReference>
<dbReference type="STRING" id="1077947.SAMN05216227_101028"/>
<dbReference type="Gene3D" id="3.30.2090.10">
    <property type="entry name" value="Multidrug efflux transporter AcrB TolC docking domain, DN and DC subdomains"/>
    <property type="match status" value="2"/>
</dbReference>
<dbReference type="InterPro" id="IPR001036">
    <property type="entry name" value="Acrflvin-R"/>
</dbReference>
<evidence type="ECO:0000256" key="1">
    <source>
        <dbReference type="SAM" id="Phobius"/>
    </source>
</evidence>
<gene>
    <name evidence="2" type="ORF">SAMN05216227_101028</name>
</gene>
<dbReference type="Gene3D" id="3.30.70.1320">
    <property type="entry name" value="Multidrug efflux transporter AcrB pore domain like"/>
    <property type="match status" value="1"/>
</dbReference>
<keyword evidence="1" id="KW-1133">Transmembrane helix</keyword>
<dbReference type="GO" id="GO:0042910">
    <property type="term" value="F:xenobiotic transmembrane transporter activity"/>
    <property type="evidence" value="ECO:0007669"/>
    <property type="project" value="TreeGrafter"/>
</dbReference>
<keyword evidence="3" id="KW-1185">Reference proteome</keyword>
<feature type="transmembrane region" description="Helical" evidence="1">
    <location>
        <begin position="876"/>
        <end position="895"/>
    </location>
</feature>
<feature type="transmembrane region" description="Helical" evidence="1">
    <location>
        <begin position="902"/>
        <end position="922"/>
    </location>
</feature>
<feature type="transmembrane region" description="Helical" evidence="1">
    <location>
        <begin position="385"/>
        <end position="405"/>
    </location>
</feature>
<feature type="transmembrane region" description="Helical" evidence="1">
    <location>
        <begin position="928"/>
        <end position="952"/>
    </location>
</feature>
<protein>
    <submittedName>
        <fullName evidence="2">Multidrug efflux pump subunit AcrB</fullName>
    </submittedName>
</protein>
<keyword evidence="1" id="KW-0472">Membrane</keyword>
<feature type="transmembrane region" description="Helical" evidence="1">
    <location>
        <begin position="528"/>
        <end position="548"/>
    </location>
</feature>
<dbReference type="Gene3D" id="3.30.70.1440">
    <property type="entry name" value="Multidrug efflux transporter AcrB pore domain"/>
    <property type="match status" value="1"/>
</dbReference>
<dbReference type="EMBL" id="FOCO01000010">
    <property type="protein sequence ID" value="SEN26643.1"/>
    <property type="molecule type" value="Genomic_DNA"/>
</dbReference>
<dbReference type="SUPFAM" id="SSF82693">
    <property type="entry name" value="Multidrug efflux transporter AcrB pore domain, PN1, PN2, PC1 and PC2 subdomains"/>
    <property type="match status" value="1"/>
</dbReference>
<feature type="transmembrane region" description="Helical" evidence="1">
    <location>
        <begin position="1088"/>
        <end position="1113"/>
    </location>
</feature>